<dbReference type="Gene3D" id="1.10.10.10">
    <property type="entry name" value="Winged helix-like DNA-binding domain superfamily/Winged helix DNA-binding domain"/>
    <property type="match status" value="1"/>
</dbReference>
<evidence type="ECO:0000259" key="1">
    <source>
        <dbReference type="PROSITE" id="PS51462"/>
    </source>
</evidence>
<dbReference type="EMBL" id="LCAH01000015">
    <property type="protein sequence ID" value="KKR86319.1"/>
    <property type="molecule type" value="Genomic_DNA"/>
</dbReference>
<dbReference type="InterPro" id="IPR036390">
    <property type="entry name" value="WH_DNA-bd_sf"/>
</dbReference>
<dbReference type="InterPro" id="IPR054105">
    <property type="entry name" value="WHD_NrtR"/>
</dbReference>
<organism evidence="2 3">
    <name type="scientific">Candidatus Uhrbacteria bacterium GW2011_GWC2_41_11</name>
    <dbReference type="NCBI Taxonomy" id="1618985"/>
    <lineage>
        <taxon>Bacteria</taxon>
        <taxon>Candidatus Uhriibacteriota</taxon>
    </lineage>
</organism>
<accession>A0A0G0UBG8</accession>
<evidence type="ECO:0000313" key="2">
    <source>
        <dbReference type="EMBL" id="KKR86319.1"/>
    </source>
</evidence>
<feature type="domain" description="Nudix hydrolase" evidence="1">
    <location>
        <begin position="12"/>
        <end position="144"/>
    </location>
</feature>
<dbReference type="CDD" id="cd18873">
    <property type="entry name" value="NUDIX_NadM_like"/>
    <property type="match status" value="1"/>
</dbReference>
<dbReference type="AlphaFoldDB" id="A0A0G0UBG8"/>
<name>A0A0G0UBG8_9BACT</name>
<comment type="caution">
    <text evidence="2">The sequence shown here is derived from an EMBL/GenBank/DDBJ whole genome shotgun (WGS) entry which is preliminary data.</text>
</comment>
<proteinExistence type="predicted"/>
<evidence type="ECO:0000313" key="3">
    <source>
        <dbReference type="Proteomes" id="UP000034616"/>
    </source>
</evidence>
<dbReference type="GO" id="GO:0016787">
    <property type="term" value="F:hydrolase activity"/>
    <property type="evidence" value="ECO:0007669"/>
    <property type="project" value="UniProtKB-KW"/>
</dbReference>
<dbReference type="Pfam" id="PF21906">
    <property type="entry name" value="WHD_NrtR"/>
    <property type="match status" value="1"/>
</dbReference>
<gene>
    <name evidence="2" type="ORF">UU35_C0015G0014</name>
</gene>
<protein>
    <submittedName>
        <fullName evidence="2">NUDIX hydrolase</fullName>
    </submittedName>
</protein>
<keyword evidence="2" id="KW-0378">Hydrolase</keyword>
<dbReference type="SUPFAM" id="SSF55811">
    <property type="entry name" value="Nudix"/>
    <property type="match status" value="1"/>
</dbReference>
<dbReference type="Proteomes" id="UP000034616">
    <property type="component" value="Unassembled WGS sequence"/>
</dbReference>
<dbReference type="SUPFAM" id="SSF46785">
    <property type="entry name" value="Winged helix' DNA-binding domain"/>
    <property type="match status" value="1"/>
</dbReference>
<dbReference type="Gene3D" id="3.90.79.10">
    <property type="entry name" value="Nucleoside Triphosphate Pyrophosphohydrolase"/>
    <property type="match status" value="1"/>
</dbReference>
<dbReference type="PANTHER" id="PTHR43736:SF4">
    <property type="entry name" value="SLR1690 PROTEIN"/>
    <property type="match status" value="1"/>
</dbReference>
<dbReference type="InterPro" id="IPR036388">
    <property type="entry name" value="WH-like_DNA-bd_sf"/>
</dbReference>
<dbReference type="Pfam" id="PF00293">
    <property type="entry name" value="NUDIX"/>
    <property type="match status" value="1"/>
</dbReference>
<dbReference type="InterPro" id="IPR000086">
    <property type="entry name" value="NUDIX_hydrolase_dom"/>
</dbReference>
<dbReference type="PROSITE" id="PS51462">
    <property type="entry name" value="NUDIX"/>
    <property type="match status" value="1"/>
</dbReference>
<sequence>MTQVKLSTEEQNIKIAVDAAIFTVQHDELMVLLIQMKKKPFANVWALPGGLMEQEETTENAARRILKIQTGVSDVYLEQLGTFDDPKRDPFGRVISVAYFALVPSEGVKLETTDKYADVQWWSVQKLPSLAYDHSYMVQVTLERVRAKLGYTNVIWSLLPSEFTLSQLHRMYEVVLGHSLDKRNFLRKVLHLDFVVPSGNKVSGEAHRPAELYKFKQKKLQYVEVL</sequence>
<dbReference type="PANTHER" id="PTHR43736">
    <property type="entry name" value="ADP-RIBOSE PYROPHOSPHATASE"/>
    <property type="match status" value="1"/>
</dbReference>
<reference evidence="2 3" key="1">
    <citation type="journal article" date="2015" name="Nature">
        <title>rRNA introns, odd ribosomes, and small enigmatic genomes across a large radiation of phyla.</title>
        <authorList>
            <person name="Brown C.T."/>
            <person name="Hug L.A."/>
            <person name="Thomas B.C."/>
            <person name="Sharon I."/>
            <person name="Castelle C.J."/>
            <person name="Singh A."/>
            <person name="Wilkins M.J."/>
            <person name="Williams K.H."/>
            <person name="Banfield J.F."/>
        </authorList>
    </citation>
    <scope>NUCLEOTIDE SEQUENCE [LARGE SCALE GENOMIC DNA]</scope>
</reference>
<dbReference type="InterPro" id="IPR015797">
    <property type="entry name" value="NUDIX_hydrolase-like_dom_sf"/>
</dbReference>